<dbReference type="RefSeq" id="WP_343804992.1">
    <property type="nucleotide sequence ID" value="NZ_BAAADE010000003.1"/>
</dbReference>
<dbReference type="InterPro" id="IPR027417">
    <property type="entry name" value="P-loop_NTPase"/>
</dbReference>
<evidence type="ECO:0000313" key="8">
    <source>
        <dbReference type="EMBL" id="GAA0604194.1"/>
    </source>
</evidence>
<evidence type="ECO:0000256" key="1">
    <source>
        <dbReference type="ARBA" id="ARBA00004533"/>
    </source>
</evidence>
<keyword evidence="3" id="KW-0547">Nucleotide-binding</keyword>
<proteinExistence type="predicted"/>
<keyword evidence="5" id="KW-0862">Zinc</keyword>
<gene>
    <name evidence="8" type="ORF">GCM10008943_19650</name>
</gene>
<keyword evidence="5" id="KW-0864">Zinc transport</keyword>
<dbReference type="PANTHER" id="PTHR42734">
    <property type="entry name" value="METAL TRANSPORT SYSTEM ATP-BINDING PROTEIN TM_0124-RELATED"/>
    <property type="match status" value="1"/>
</dbReference>
<dbReference type="PANTHER" id="PTHR42734:SF19">
    <property type="entry name" value="IRON COMPOUNDS ABC TRANSPORTER, ATP-BINDING PROTEIN"/>
    <property type="match status" value="1"/>
</dbReference>
<dbReference type="CDD" id="cd03214">
    <property type="entry name" value="ABC_Iron-Siderophores_B12_Hemin"/>
    <property type="match status" value="1"/>
</dbReference>
<evidence type="ECO:0000256" key="3">
    <source>
        <dbReference type="ARBA" id="ARBA00022741"/>
    </source>
</evidence>
<keyword evidence="4 8" id="KW-0067">ATP-binding</keyword>
<sequence length="262" mass="28449">MKLSAENLSFGYGKRIIAQNINLSVAQGEVLCLLGANGAGKTTLFKTLLGLIKPHSGRITLDDEPLEQLSLHQRARKIAYVPQAHNALFPFDVLDVVVMGAAAQLSLTAKPSASEMQEALHLLERFNMAHLADKAYTEISGGERQIVLIARALMQKVQILVMDEPTASLDYGNQLRILQLIKELSKSGISVILSTHNPDHAFICADQVVLLHQGALIASGTPKAVITPENLKKIYQIDVTIGQLHGSPYPLCAPVLPESEHQ</sequence>
<organism evidence="8 9">
    <name type="scientific">Paenochrobactrum glaciei</name>
    <dbReference type="NCBI Taxonomy" id="486407"/>
    <lineage>
        <taxon>Bacteria</taxon>
        <taxon>Pseudomonadati</taxon>
        <taxon>Pseudomonadota</taxon>
        <taxon>Alphaproteobacteria</taxon>
        <taxon>Hyphomicrobiales</taxon>
        <taxon>Brucellaceae</taxon>
        <taxon>Paenochrobactrum</taxon>
    </lineage>
</organism>
<protein>
    <submittedName>
        <fullName evidence="8">ABC transporter ATP-binding protein</fullName>
    </submittedName>
</protein>
<dbReference type="SMART" id="SM00382">
    <property type="entry name" value="AAA"/>
    <property type="match status" value="1"/>
</dbReference>
<evidence type="ECO:0000256" key="2">
    <source>
        <dbReference type="ARBA" id="ARBA00022448"/>
    </source>
</evidence>
<dbReference type="InterPro" id="IPR003593">
    <property type="entry name" value="AAA+_ATPase"/>
</dbReference>
<accession>A0ABP3R614</accession>
<dbReference type="Proteomes" id="UP001424441">
    <property type="component" value="Unassembled WGS sequence"/>
</dbReference>
<keyword evidence="6" id="KW-0406">Ion transport</keyword>
<dbReference type="InterPro" id="IPR050153">
    <property type="entry name" value="Metal_Ion_Import_ABC"/>
</dbReference>
<comment type="subcellular location">
    <subcellularLocation>
        <location evidence="1">Cell inner membrane</location>
    </subcellularLocation>
</comment>
<evidence type="ECO:0000256" key="6">
    <source>
        <dbReference type="ARBA" id="ARBA00023065"/>
    </source>
</evidence>
<name>A0ABP3R614_9HYPH</name>
<evidence type="ECO:0000259" key="7">
    <source>
        <dbReference type="PROSITE" id="PS50893"/>
    </source>
</evidence>
<keyword evidence="9" id="KW-1185">Reference proteome</keyword>
<evidence type="ECO:0000256" key="4">
    <source>
        <dbReference type="ARBA" id="ARBA00022840"/>
    </source>
</evidence>
<dbReference type="InterPro" id="IPR003439">
    <property type="entry name" value="ABC_transporter-like_ATP-bd"/>
</dbReference>
<evidence type="ECO:0000256" key="5">
    <source>
        <dbReference type="ARBA" id="ARBA00022906"/>
    </source>
</evidence>
<comment type="caution">
    <text evidence="8">The sequence shown here is derived from an EMBL/GenBank/DDBJ whole genome shotgun (WGS) entry which is preliminary data.</text>
</comment>
<feature type="domain" description="ABC transporter" evidence="7">
    <location>
        <begin position="3"/>
        <end position="238"/>
    </location>
</feature>
<dbReference type="EMBL" id="BAAADE010000003">
    <property type="protein sequence ID" value="GAA0604194.1"/>
    <property type="molecule type" value="Genomic_DNA"/>
</dbReference>
<evidence type="ECO:0000313" key="9">
    <source>
        <dbReference type="Proteomes" id="UP001424441"/>
    </source>
</evidence>
<dbReference type="Gene3D" id="3.40.50.300">
    <property type="entry name" value="P-loop containing nucleotide triphosphate hydrolases"/>
    <property type="match status" value="1"/>
</dbReference>
<keyword evidence="2" id="KW-0813">Transport</keyword>
<dbReference type="GO" id="GO:0005524">
    <property type="term" value="F:ATP binding"/>
    <property type="evidence" value="ECO:0007669"/>
    <property type="project" value="UniProtKB-KW"/>
</dbReference>
<reference evidence="9" key="1">
    <citation type="journal article" date="2019" name="Int. J. Syst. Evol. Microbiol.">
        <title>The Global Catalogue of Microorganisms (GCM) 10K type strain sequencing project: providing services to taxonomists for standard genome sequencing and annotation.</title>
        <authorList>
            <consortium name="The Broad Institute Genomics Platform"/>
            <consortium name="The Broad Institute Genome Sequencing Center for Infectious Disease"/>
            <person name="Wu L."/>
            <person name="Ma J."/>
        </authorList>
    </citation>
    <scope>NUCLEOTIDE SEQUENCE [LARGE SCALE GENOMIC DNA]</scope>
    <source>
        <strain evidence="9">JCM 15115</strain>
    </source>
</reference>
<dbReference type="SUPFAM" id="SSF52540">
    <property type="entry name" value="P-loop containing nucleoside triphosphate hydrolases"/>
    <property type="match status" value="1"/>
</dbReference>
<dbReference type="Pfam" id="PF00005">
    <property type="entry name" value="ABC_tran"/>
    <property type="match status" value="1"/>
</dbReference>
<dbReference type="PROSITE" id="PS50893">
    <property type="entry name" value="ABC_TRANSPORTER_2"/>
    <property type="match status" value="1"/>
</dbReference>